<dbReference type="EMBL" id="CM037160">
    <property type="protein sequence ID" value="KAH7841318.1"/>
    <property type="molecule type" value="Genomic_DNA"/>
</dbReference>
<evidence type="ECO:0000313" key="2">
    <source>
        <dbReference type="Proteomes" id="UP000828048"/>
    </source>
</evidence>
<proteinExistence type="predicted"/>
<gene>
    <name evidence="1" type="ORF">Vadar_028305</name>
</gene>
<comment type="caution">
    <text evidence="1">The sequence shown here is derived from an EMBL/GenBank/DDBJ whole genome shotgun (WGS) entry which is preliminary data.</text>
</comment>
<protein>
    <submittedName>
        <fullName evidence="1">Uncharacterized protein</fullName>
    </submittedName>
</protein>
<name>A0ACB7XLB0_9ERIC</name>
<accession>A0ACB7XLB0</accession>
<evidence type="ECO:0000313" key="1">
    <source>
        <dbReference type="EMBL" id="KAH7841318.1"/>
    </source>
</evidence>
<reference evidence="1 2" key="1">
    <citation type="journal article" date="2021" name="Hortic Res">
        <title>High-quality reference genome and annotation aids understanding of berry development for evergreen blueberry (Vaccinium darrowii).</title>
        <authorList>
            <person name="Yu J."/>
            <person name="Hulse-Kemp A.M."/>
            <person name="Babiker E."/>
            <person name="Staton M."/>
        </authorList>
    </citation>
    <scope>NUCLEOTIDE SEQUENCE [LARGE SCALE GENOMIC DNA]</scope>
    <source>
        <strain evidence="2">cv. NJ 8807/NJ 8810</strain>
        <tissue evidence="1">Young leaf</tissue>
    </source>
</reference>
<keyword evidence="2" id="KW-1185">Reference proteome</keyword>
<dbReference type="Proteomes" id="UP000828048">
    <property type="component" value="Chromosome 10"/>
</dbReference>
<sequence length="509" mass="55352">MGNGNRSTSSLVDCTEKTAAAAASMECDVGLGLRIQSTQSFPSTRTMPHYSSSESMGVVGFGGDGGSGPLYCALSNQVPCFSDTYDVFSSGSVSGGPRTLHPSNSSFKSSGGDMAAAAKVTFTEAQWEELERQAMIFKYMMASLPVPPQLLNPTSKSSSPLPSASQSHMSGFSRGSDPEPWRCKRTDGKKWRCSRDVAPNQKYCERHAHKTKPRSRKPVELPSHNTTNKYSNTSSIKANNFNTSNSLFNPTTAQKPTFHIPTMAPGPTYAQPRCTEWLMKGDSVPGSTLDQQWQQQMVQSSSREGLKRYNEEDYRNWSVFQQHYDEQQGSINTNLNSYFDIDDGQRLHNQQPKTGTLLGGLNVDQARTTRRFIDAWSSGEGEEIDELRNRYPVSSKGKLPLSSSLTLSMSRNDGIDDESRNAQLGLGMMDPESESGGGGLKSQWLNPVSWMGSSPGGPLGEALCLGIASSATKEAYNIPSPHCYSNSSTTSSCSKSSCEDAGHGLLHFH</sequence>
<organism evidence="1 2">
    <name type="scientific">Vaccinium darrowii</name>
    <dbReference type="NCBI Taxonomy" id="229202"/>
    <lineage>
        <taxon>Eukaryota</taxon>
        <taxon>Viridiplantae</taxon>
        <taxon>Streptophyta</taxon>
        <taxon>Embryophyta</taxon>
        <taxon>Tracheophyta</taxon>
        <taxon>Spermatophyta</taxon>
        <taxon>Magnoliopsida</taxon>
        <taxon>eudicotyledons</taxon>
        <taxon>Gunneridae</taxon>
        <taxon>Pentapetalae</taxon>
        <taxon>asterids</taxon>
        <taxon>Ericales</taxon>
        <taxon>Ericaceae</taxon>
        <taxon>Vaccinioideae</taxon>
        <taxon>Vaccinieae</taxon>
        <taxon>Vaccinium</taxon>
    </lineage>
</organism>